<dbReference type="RefSeq" id="WP_207971097.1">
    <property type="nucleotide sequence ID" value="NZ_CP071795.1"/>
</dbReference>
<gene>
    <name evidence="2" type="ORF">JL193_12390</name>
</gene>
<dbReference type="Proteomes" id="UP000663935">
    <property type="component" value="Chromosome"/>
</dbReference>
<dbReference type="InterPro" id="IPR031712">
    <property type="entry name" value="DUF5077"/>
</dbReference>
<evidence type="ECO:0000259" key="1">
    <source>
        <dbReference type="Pfam" id="PF16871"/>
    </source>
</evidence>
<evidence type="ECO:0000313" key="2">
    <source>
        <dbReference type="EMBL" id="QTD36920.1"/>
    </source>
</evidence>
<evidence type="ECO:0000313" key="3">
    <source>
        <dbReference type="Proteomes" id="UP000663935"/>
    </source>
</evidence>
<sequence>MVKRGFSILLLLQIILFNDSCSNETKENNNVNTNFTASVPIGSNSWVTGKKPENKSIVKKEGIRNWTSLNHVINTYIRTGSGKLNLGLKIKSTEGNSKINVTIYNKTKTINVKNKEYKTISVGTFDVTEGYVKIELQGKEKTGNIIADIDEVLLGGTAVATNLNFVPSTNHHFGRRGPSVHLKYSQPENEEVQYFYNEITVPAGEDKLGSFFMANGHAEGYFGIQVNSKTERRVLFSIWSAFVTDNPNQIPKDYTVKSLGGGEGVTIQNFGNEGSGIQSFKNVNWKVDTTYKFLLKGEPSPVAGSTDYTAYFYDPLIEKWQIIASLRRPKTVTYLTRLYSFLENFNPSTGNQTRKAYFENQWVYTTNKKWIEITNGKFTADATANANERLDYAGGVIGDKFFLKNGGFFNENVALKTNFSRKESENSPNIIFSSLPKPKL</sequence>
<organism evidence="2 3">
    <name type="scientific">Polaribacter batillariae</name>
    <dbReference type="NCBI Taxonomy" id="2808900"/>
    <lineage>
        <taxon>Bacteria</taxon>
        <taxon>Pseudomonadati</taxon>
        <taxon>Bacteroidota</taxon>
        <taxon>Flavobacteriia</taxon>
        <taxon>Flavobacteriales</taxon>
        <taxon>Flavobacteriaceae</taxon>
    </lineage>
</organism>
<protein>
    <submittedName>
        <fullName evidence="2">DUF3472 domain-containing protein</fullName>
    </submittedName>
</protein>
<reference evidence="2 3" key="1">
    <citation type="submission" date="2021-03" db="EMBL/GenBank/DDBJ databases">
        <title>Complete genome of Polaribacter_sp.G4M1.</title>
        <authorList>
            <person name="Jeong S.W."/>
            <person name="Bae J.W."/>
        </authorList>
    </citation>
    <scope>NUCLEOTIDE SEQUENCE [LARGE SCALE GENOMIC DNA]</scope>
    <source>
        <strain evidence="2 3">G4M1</strain>
    </source>
</reference>
<proteinExistence type="predicted"/>
<dbReference type="Pfam" id="PF16871">
    <property type="entry name" value="DUF5077"/>
    <property type="match status" value="1"/>
</dbReference>
<feature type="domain" description="DUF5077" evidence="1">
    <location>
        <begin position="39"/>
        <end position="159"/>
    </location>
</feature>
<name>A0ABX7SRP2_9FLAO</name>
<dbReference type="InterPro" id="IPR021862">
    <property type="entry name" value="DUF3472"/>
</dbReference>
<dbReference type="Pfam" id="PF11958">
    <property type="entry name" value="DUF3472"/>
    <property type="match status" value="1"/>
</dbReference>
<keyword evidence="3" id="KW-1185">Reference proteome</keyword>
<accession>A0ABX7SRP2</accession>
<dbReference type="EMBL" id="CP071795">
    <property type="protein sequence ID" value="QTD36920.1"/>
    <property type="molecule type" value="Genomic_DNA"/>
</dbReference>